<evidence type="ECO:0000256" key="1">
    <source>
        <dbReference type="PROSITE-ProRule" id="PRU00108"/>
    </source>
</evidence>
<dbReference type="AlphaFoldDB" id="A0A9P5YGT1"/>
<dbReference type="OrthoDB" id="6159439at2759"/>
<protein>
    <recommendedName>
        <fullName evidence="4">Homeobox domain-containing protein</fullName>
    </recommendedName>
</protein>
<proteinExistence type="predicted"/>
<dbReference type="EMBL" id="MU150229">
    <property type="protein sequence ID" value="KAF9469637.1"/>
    <property type="molecule type" value="Genomic_DNA"/>
</dbReference>
<dbReference type="PROSITE" id="PS50071">
    <property type="entry name" value="HOMEOBOX_2"/>
    <property type="match status" value="1"/>
</dbReference>
<evidence type="ECO:0000259" key="4">
    <source>
        <dbReference type="PROSITE" id="PS50071"/>
    </source>
</evidence>
<evidence type="ECO:0000256" key="3">
    <source>
        <dbReference type="SAM" id="MobiDB-lite"/>
    </source>
</evidence>
<comment type="caution">
    <text evidence="5">The sequence shown here is derived from an EMBL/GenBank/DDBJ whole genome shotgun (WGS) entry which is preliminary data.</text>
</comment>
<dbReference type="GO" id="GO:0005634">
    <property type="term" value="C:nucleus"/>
    <property type="evidence" value="ECO:0007669"/>
    <property type="project" value="UniProtKB-SubCell"/>
</dbReference>
<dbReference type="InterPro" id="IPR001356">
    <property type="entry name" value="HD"/>
</dbReference>
<feature type="domain" description="Homeobox" evidence="4">
    <location>
        <begin position="30"/>
        <end position="67"/>
    </location>
</feature>
<dbReference type="Proteomes" id="UP000807353">
    <property type="component" value="Unassembled WGS sequence"/>
</dbReference>
<dbReference type="InterPro" id="IPR009057">
    <property type="entry name" value="Homeodomain-like_sf"/>
</dbReference>
<evidence type="ECO:0000256" key="2">
    <source>
        <dbReference type="RuleBase" id="RU000682"/>
    </source>
</evidence>
<keyword evidence="1 2" id="KW-0371">Homeobox</keyword>
<comment type="subcellular location">
    <subcellularLocation>
        <location evidence="1 2">Nucleus</location>
    </subcellularLocation>
</comment>
<feature type="DNA-binding region" description="Homeobox" evidence="1">
    <location>
        <begin position="32"/>
        <end position="68"/>
    </location>
</feature>
<evidence type="ECO:0000313" key="5">
    <source>
        <dbReference type="EMBL" id="KAF9469637.1"/>
    </source>
</evidence>
<dbReference type="SUPFAM" id="SSF46689">
    <property type="entry name" value="Homeodomain-like"/>
    <property type="match status" value="1"/>
</dbReference>
<sequence>MHATPPSLSRTSSTTSISESDEPGASNPPSTSRRTRKRFSNVQLTMLEQLFHQNSHPSREERDNVARLGGMFVHSSLCFLSCAPHFTNLHAGRQNP</sequence>
<accession>A0A9P5YGT1</accession>
<organism evidence="5 6">
    <name type="scientific">Collybia nuda</name>
    <dbReference type="NCBI Taxonomy" id="64659"/>
    <lineage>
        <taxon>Eukaryota</taxon>
        <taxon>Fungi</taxon>
        <taxon>Dikarya</taxon>
        <taxon>Basidiomycota</taxon>
        <taxon>Agaricomycotina</taxon>
        <taxon>Agaricomycetes</taxon>
        <taxon>Agaricomycetidae</taxon>
        <taxon>Agaricales</taxon>
        <taxon>Tricholomatineae</taxon>
        <taxon>Clitocybaceae</taxon>
        <taxon>Collybia</taxon>
    </lineage>
</organism>
<keyword evidence="1 2" id="KW-0539">Nucleus</keyword>
<feature type="region of interest" description="Disordered" evidence="3">
    <location>
        <begin position="1"/>
        <end position="39"/>
    </location>
</feature>
<keyword evidence="6" id="KW-1185">Reference proteome</keyword>
<keyword evidence="1 2" id="KW-0238">DNA-binding</keyword>
<evidence type="ECO:0000313" key="6">
    <source>
        <dbReference type="Proteomes" id="UP000807353"/>
    </source>
</evidence>
<dbReference type="Gene3D" id="1.10.10.60">
    <property type="entry name" value="Homeodomain-like"/>
    <property type="match status" value="1"/>
</dbReference>
<dbReference type="GO" id="GO:0003677">
    <property type="term" value="F:DNA binding"/>
    <property type="evidence" value="ECO:0007669"/>
    <property type="project" value="UniProtKB-UniRule"/>
</dbReference>
<dbReference type="CDD" id="cd00086">
    <property type="entry name" value="homeodomain"/>
    <property type="match status" value="1"/>
</dbReference>
<dbReference type="Pfam" id="PF00046">
    <property type="entry name" value="Homeodomain"/>
    <property type="match status" value="1"/>
</dbReference>
<name>A0A9P5YGT1_9AGAR</name>
<reference evidence="5" key="1">
    <citation type="submission" date="2020-11" db="EMBL/GenBank/DDBJ databases">
        <authorList>
            <consortium name="DOE Joint Genome Institute"/>
            <person name="Ahrendt S."/>
            <person name="Riley R."/>
            <person name="Andreopoulos W."/>
            <person name="Labutti K."/>
            <person name="Pangilinan J."/>
            <person name="Ruiz-Duenas F.J."/>
            <person name="Barrasa J.M."/>
            <person name="Sanchez-Garcia M."/>
            <person name="Camarero S."/>
            <person name="Miyauchi S."/>
            <person name="Serrano A."/>
            <person name="Linde D."/>
            <person name="Babiker R."/>
            <person name="Drula E."/>
            <person name="Ayuso-Fernandez I."/>
            <person name="Pacheco R."/>
            <person name="Padilla G."/>
            <person name="Ferreira P."/>
            <person name="Barriuso J."/>
            <person name="Kellner H."/>
            <person name="Castanera R."/>
            <person name="Alfaro M."/>
            <person name="Ramirez L."/>
            <person name="Pisabarro A.G."/>
            <person name="Kuo A."/>
            <person name="Tritt A."/>
            <person name="Lipzen A."/>
            <person name="He G."/>
            <person name="Yan M."/>
            <person name="Ng V."/>
            <person name="Cullen D."/>
            <person name="Martin F."/>
            <person name="Rosso M.-N."/>
            <person name="Henrissat B."/>
            <person name="Hibbett D."/>
            <person name="Martinez A.T."/>
            <person name="Grigoriev I.V."/>
        </authorList>
    </citation>
    <scope>NUCLEOTIDE SEQUENCE</scope>
    <source>
        <strain evidence="5">CBS 247.69</strain>
    </source>
</reference>
<feature type="compositionally biased region" description="Low complexity" evidence="3">
    <location>
        <begin position="1"/>
        <end position="18"/>
    </location>
</feature>
<gene>
    <name evidence="5" type="ORF">BDZ94DRAFT_1242903</name>
</gene>